<evidence type="ECO:0000313" key="1">
    <source>
        <dbReference type="EMBL" id="KAJ3656470.1"/>
    </source>
</evidence>
<protein>
    <submittedName>
        <fullName evidence="1">Uncharacterized protein</fullName>
    </submittedName>
</protein>
<sequence length="524" mass="61340">MEHILQRHENSQFMETLTNAIENNHVDNFKKLVLHLSRNFFLVQGNNHRITLYMESMKKKRKEIFDFLLTFHPKDDAGTIAALDSVLSGQNSVPKYYVDKLLKKYSSVTSDENLLVIAVRGTNCQAAKFLLNKGLDPNAEKLGYTPLHTALVRNPDTNSEELITTLLCNGADALGELHDGYNCFELAVIYKHTNFVQEMSFDFAFDYPYHSHYKLNISVLLQLAKLKSPLFHQLRKYDVEFFPHENKLMHFSENLRDLLQLEFDYFEIIFEEYNDICCHIFETYLLDYSKADPKSRGYFFLRPLPDIEMCFGGDKILKKFDLLLHGSTTLNKCVIEFIHMLNSKTGFHYISKCTDEANVTEFFAYLLPWGLRVGSQLFDDVFQEYGYCELFKLLLFLDYERKDYGVIHPSALVFYICEVNSTLHTLSLREYTVDSVFELMNYFVHSKLDEYRAREVSSKKLAKKGNYPHIPSLVELARNTFREYFVTKLDIRSTQRFYTLLNSLPISVDHKKIISLETKLYDNY</sequence>
<name>A0AA38II78_9CUCU</name>
<accession>A0AA38II78</accession>
<dbReference type="Pfam" id="PF12796">
    <property type="entry name" value="Ank_2"/>
    <property type="match status" value="1"/>
</dbReference>
<dbReference type="EMBL" id="JALNTZ010000004">
    <property type="protein sequence ID" value="KAJ3656470.1"/>
    <property type="molecule type" value="Genomic_DNA"/>
</dbReference>
<dbReference type="InterPro" id="IPR036770">
    <property type="entry name" value="Ankyrin_rpt-contain_sf"/>
</dbReference>
<organism evidence="1 2">
    <name type="scientific">Zophobas morio</name>
    <dbReference type="NCBI Taxonomy" id="2755281"/>
    <lineage>
        <taxon>Eukaryota</taxon>
        <taxon>Metazoa</taxon>
        <taxon>Ecdysozoa</taxon>
        <taxon>Arthropoda</taxon>
        <taxon>Hexapoda</taxon>
        <taxon>Insecta</taxon>
        <taxon>Pterygota</taxon>
        <taxon>Neoptera</taxon>
        <taxon>Endopterygota</taxon>
        <taxon>Coleoptera</taxon>
        <taxon>Polyphaga</taxon>
        <taxon>Cucujiformia</taxon>
        <taxon>Tenebrionidae</taxon>
        <taxon>Zophobas</taxon>
    </lineage>
</organism>
<dbReference type="SMART" id="SM00248">
    <property type="entry name" value="ANK"/>
    <property type="match status" value="3"/>
</dbReference>
<dbReference type="InterPro" id="IPR002110">
    <property type="entry name" value="Ankyrin_rpt"/>
</dbReference>
<dbReference type="Proteomes" id="UP001168821">
    <property type="component" value="Unassembled WGS sequence"/>
</dbReference>
<evidence type="ECO:0000313" key="2">
    <source>
        <dbReference type="Proteomes" id="UP001168821"/>
    </source>
</evidence>
<proteinExistence type="predicted"/>
<comment type="caution">
    <text evidence="1">The sequence shown here is derived from an EMBL/GenBank/DDBJ whole genome shotgun (WGS) entry which is preliminary data.</text>
</comment>
<gene>
    <name evidence="1" type="ORF">Zmor_015544</name>
</gene>
<dbReference type="AlphaFoldDB" id="A0AA38II78"/>
<dbReference type="SUPFAM" id="SSF48403">
    <property type="entry name" value="Ankyrin repeat"/>
    <property type="match status" value="1"/>
</dbReference>
<keyword evidence="2" id="KW-1185">Reference proteome</keyword>
<dbReference type="Gene3D" id="1.25.40.20">
    <property type="entry name" value="Ankyrin repeat-containing domain"/>
    <property type="match status" value="1"/>
</dbReference>
<reference evidence="1" key="1">
    <citation type="journal article" date="2023" name="G3 (Bethesda)">
        <title>Whole genome assemblies of Zophobas morio and Tenebrio molitor.</title>
        <authorList>
            <person name="Kaur S."/>
            <person name="Stinson S.A."/>
            <person name="diCenzo G.C."/>
        </authorList>
    </citation>
    <scope>NUCLEOTIDE SEQUENCE</scope>
    <source>
        <strain evidence="1">QUZm001</strain>
    </source>
</reference>